<feature type="domain" description="Alpha/beta hydrolase fold-3" evidence="2">
    <location>
        <begin position="62"/>
        <end position="242"/>
    </location>
</feature>
<reference evidence="3" key="1">
    <citation type="journal article" date="2023" name="Int. J. Syst. Evol. Microbiol.">
        <title>Sinisalibacter aestuarii sp. nov., isolated from estuarine sediment of the Arakawa River.</title>
        <authorList>
            <person name="Arafat S.T."/>
            <person name="Hirano S."/>
            <person name="Sato A."/>
            <person name="Takeuchi K."/>
            <person name="Yasuda T."/>
            <person name="Terahara T."/>
            <person name="Hamada M."/>
            <person name="Kobayashi T."/>
        </authorList>
    </citation>
    <scope>NUCLEOTIDE SEQUENCE</scope>
    <source>
        <strain evidence="3">B-399</strain>
    </source>
</reference>
<sequence>MAIWHDLVARGLQWVAGRPPARRAGETLIADTEAGELRVDLYRAPGAGADVPVYLNFADTRFIARDAARDDGFCRALADALGCVVLNVHVGAAPQARFPVAPAQAQAAAWWAMMAGRKHGWAGKRLALGGTGAGANLALGACLDLPARMGVKPLAVAALLPRLDMAAAPGGWRDRVAQAAYLPDRAARLAPLASPVRAETLDGFAPTLIAAGEGDPHRGEGEAFAAMLHAAGRQVHLAPVPGPEAAQAEARAFLARIFAAG</sequence>
<dbReference type="Proteomes" id="UP001144205">
    <property type="component" value="Unassembled WGS sequence"/>
</dbReference>
<dbReference type="InterPro" id="IPR029058">
    <property type="entry name" value="AB_hydrolase_fold"/>
</dbReference>
<dbReference type="InterPro" id="IPR013094">
    <property type="entry name" value="AB_hydrolase_3"/>
</dbReference>
<dbReference type="Gene3D" id="3.40.50.1820">
    <property type="entry name" value="alpha/beta hydrolase"/>
    <property type="match status" value="1"/>
</dbReference>
<dbReference type="PANTHER" id="PTHR48081">
    <property type="entry name" value="AB HYDROLASE SUPERFAMILY PROTEIN C4A8.06C"/>
    <property type="match status" value="1"/>
</dbReference>
<comment type="caution">
    <text evidence="3">The sequence shown here is derived from an EMBL/GenBank/DDBJ whole genome shotgun (WGS) entry which is preliminary data.</text>
</comment>
<name>A0ABQ5LU68_9RHOB</name>
<gene>
    <name evidence="3" type="ORF">STA1M1_23890</name>
</gene>
<proteinExistence type="predicted"/>
<accession>A0ABQ5LU68</accession>
<dbReference type="InterPro" id="IPR050300">
    <property type="entry name" value="GDXG_lipolytic_enzyme"/>
</dbReference>
<evidence type="ECO:0000313" key="3">
    <source>
        <dbReference type="EMBL" id="GKY88520.1"/>
    </source>
</evidence>
<evidence type="ECO:0000256" key="1">
    <source>
        <dbReference type="ARBA" id="ARBA00022801"/>
    </source>
</evidence>
<organism evidence="3 4">
    <name type="scientific">Sinisalibacter aestuarii</name>
    <dbReference type="NCBI Taxonomy" id="2949426"/>
    <lineage>
        <taxon>Bacteria</taxon>
        <taxon>Pseudomonadati</taxon>
        <taxon>Pseudomonadota</taxon>
        <taxon>Alphaproteobacteria</taxon>
        <taxon>Rhodobacterales</taxon>
        <taxon>Roseobacteraceae</taxon>
        <taxon>Sinisalibacter</taxon>
    </lineage>
</organism>
<protein>
    <recommendedName>
        <fullName evidence="2">Alpha/beta hydrolase fold-3 domain-containing protein</fullName>
    </recommendedName>
</protein>
<dbReference type="PANTHER" id="PTHR48081:SF8">
    <property type="entry name" value="ALPHA_BETA HYDROLASE FOLD-3 DOMAIN-CONTAINING PROTEIN-RELATED"/>
    <property type="match status" value="1"/>
</dbReference>
<evidence type="ECO:0000313" key="4">
    <source>
        <dbReference type="Proteomes" id="UP001144205"/>
    </source>
</evidence>
<evidence type="ECO:0000259" key="2">
    <source>
        <dbReference type="Pfam" id="PF07859"/>
    </source>
</evidence>
<keyword evidence="4" id="KW-1185">Reference proteome</keyword>
<dbReference type="SUPFAM" id="SSF53474">
    <property type="entry name" value="alpha/beta-Hydrolases"/>
    <property type="match status" value="1"/>
</dbReference>
<dbReference type="Pfam" id="PF07859">
    <property type="entry name" value="Abhydrolase_3"/>
    <property type="match status" value="1"/>
</dbReference>
<dbReference type="RefSeq" id="WP_281842558.1">
    <property type="nucleotide sequence ID" value="NZ_BROH01000006.1"/>
</dbReference>
<dbReference type="EMBL" id="BROH01000006">
    <property type="protein sequence ID" value="GKY88520.1"/>
    <property type="molecule type" value="Genomic_DNA"/>
</dbReference>
<keyword evidence="1" id="KW-0378">Hydrolase</keyword>